<evidence type="ECO:0000313" key="2">
    <source>
        <dbReference type="Proteomes" id="UP000219336"/>
    </source>
</evidence>
<evidence type="ECO:0000313" key="1">
    <source>
        <dbReference type="EMBL" id="SNX48365.1"/>
    </source>
</evidence>
<sequence length="1312" mass="141371">MIQSYGADNTQPVPSVSDYTDFGVTGVDANNLAEINAQVDSQSLTSVTSIQTLIDSLTVIQHYAVDNTQTAPSVIDYTVVGVTGVDANNLAEMNAQVDSQSLSTVAGIQTVVDSLAIVQSYAADNTQTAPTVTNYADIGVTGVDATNLNEVNGQVDSQSLITVAAIQTLTDSVNVIQTYAADNTQTSPSVTDYAVVGVTGVDANNLGEVNGQVDSQLLTTVSNIQTLTDSVNVIQSYAADNTQTAPSVTDYAVVGVTDVDANNVSEVNGQVDSQSLTTVSDIQTLTDSVNVIQSYAADNTQPAPSVSDYADFGVTGVDANNLAEMNAQVDSQSLTSVASIQTLIDSLTVIQNYAVDNTQTAPSVTDYAVVGVTGVDANNLGEVNGQVESQSLTTVSDIQTLTDSVNVIQSYAADNTQTAPSVIDYAVVGVTDVDANNVSEVNGRVDSQSLTTVNDILKLVTSFNTILAFVLDNTNLEPAVMDYRNVGIYSVDMDNIDFINSAIGESGLTTHTAITNSVSEVVFELSRTGIKVARDMDGDGILNEWDEDIDGDGVINENDMYPLDPLKAFDIDGDGIADDKNNFDLNVIEFTEGGFTEVVGGQVYQFIPSTLANGGLITDASVFLGSISNVENTLIYKAPEDLPQQLYIEYEVTSPSGDIRKYVILLVNAESLPESSPRFIDIEPVDILATELFTPIIGLSPKATDILGNPLPVSIASNQPRLRPGKHVVYWQSDDVNTGQSQLVGQLFRVQPLVTLGQGKYIYEGHQASVKVHLNGPSPDYPVTVPVLVDETLSTTNSSDHSLPQTKNVVITSGLEGDLVFDVIADELVENEERLVLKLSSEVNAGPTNELTLLIQESEPEPIITAHIENENSEPRSIVPVSNSEALYLIASIDNLDTPTKVLWSYAYDSEEKTTIGEVDHTQQLLFDLPLKVGRYRFFVEASDLGEERSIDASVDLRVTDTIVLTMDKDSDNDGIPDLAEGLLDNDGDLIPDYIDAVNGCETQVIDNERAQTGGFVLQSSSGSCLKLGYLSEAYDTYSPYVEGSKALSIASIPIDVSYEEEFNNSVLSNFLVTNVQDESISIVLPLMRPLSSGGSFRKYTEARGWFDFDTSEEGNNLRYAQGELGFCPPPNSKLYQEEVLLGANCLEVTIRDGGVYDGDGVRNGSIDDPGYIVYAQRPLKLAGIIVYSHYYSSNIQTNHEVSFDLCNYIQLDSCDISILSIETDLLLDHNVEGTVIHLQVDNRDKNYLGRVIFERGGVVGTVDMDIRVSSVDFTYQENINTKGGGGSNELLLLLSLLWLWRFTQVSNREEI</sequence>
<dbReference type="PROSITE" id="PS00018">
    <property type="entry name" value="EF_HAND_1"/>
    <property type="match status" value="1"/>
</dbReference>
<dbReference type="Gene3D" id="4.10.1080.10">
    <property type="entry name" value="TSP type-3 repeat"/>
    <property type="match status" value="1"/>
</dbReference>
<dbReference type="GO" id="GO:0005509">
    <property type="term" value="F:calcium ion binding"/>
    <property type="evidence" value="ECO:0007669"/>
    <property type="project" value="InterPro"/>
</dbReference>
<protein>
    <submittedName>
        <fullName evidence="1">Uncharacterized protein</fullName>
    </submittedName>
</protein>
<reference evidence="2" key="1">
    <citation type="submission" date="2016-06" db="EMBL/GenBank/DDBJ databases">
        <authorList>
            <person name="Rodrigo-Torres L."/>
            <person name="Arahal R.D."/>
            <person name="Lucena T."/>
        </authorList>
    </citation>
    <scope>NUCLEOTIDE SEQUENCE [LARGE SCALE GENOMIC DNA]</scope>
    <source>
        <strain evidence="2">CECT8203</strain>
    </source>
</reference>
<organism evidence="1 2">
    <name type="scientific">Vibrio thalassae</name>
    <dbReference type="NCBI Taxonomy" id="1243014"/>
    <lineage>
        <taxon>Bacteria</taxon>
        <taxon>Pseudomonadati</taxon>
        <taxon>Pseudomonadota</taxon>
        <taxon>Gammaproteobacteria</taxon>
        <taxon>Vibrionales</taxon>
        <taxon>Vibrionaceae</taxon>
        <taxon>Vibrio</taxon>
    </lineage>
</organism>
<dbReference type="SUPFAM" id="SSF103647">
    <property type="entry name" value="TSP type-3 repeat"/>
    <property type="match status" value="1"/>
</dbReference>
<keyword evidence="2" id="KW-1185">Reference proteome</keyword>
<dbReference type="InterPro" id="IPR018247">
    <property type="entry name" value="EF_Hand_1_Ca_BS"/>
</dbReference>
<name>A0A240EK52_9VIBR</name>
<accession>A0A240EK52</accession>
<dbReference type="EMBL" id="OANU01000024">
    <property type="protein sequence ID" value="SNX48365.1"/>
    <property type="molecule type" value="Genomic_DNA"/>
</dbReference>
<dbReference type="Proteomes" id="UP000219336">
    <property type="component" value="Unassembled WGS sequence"/>
</dbReference>
<proteinExistence type="predicted"/>
<dbReference type="InterPro" id="IPR028974">
    <property type="entry name" value="TSP_type-3_rpt"/>
</dbReference>
<gene>
    <name evidence="1" type="ORF">VTH8203_01983</name>
</gene>